<dbReference type="SUPFAM" id="SSF54495">
    <property type="entry name" value="UBC-like"/>
    <property type="match status" value="1"/>
</dbReference>
<dbReference type="Pfam" id="PF00179">
    <property type="entry name" value="UQ_con"/>
    <property type="match status" value="1"/>
</dbReference>
<reference evidence="3" key="1">
    <citation type="submission" date="2016-04" db="EMBL/GenBank/DDBJ databases">
        <authorList>
            <person name="Nguyen H.D."/>
            <person name="Samba Siva P."/>
            <person name="Cullis J."/>
            <person name="Levesque C.A."/>
            <person name="Hambleton S."/>
        </authorList>
    </citation>
    <scope>NUCLEOTIDE SEQUENCE</scope>
    <source>
        <strain evidence="3">DAOMC 236416</strain>
    </source>
</reference>
<sequence length="150" mass="16995">MVLTKRLMRELQEIKTKPLPPGITLVQADSLEEWHFEIVVPNPLYAGKIFRVRLRFVGSYPLEAPETVFVTTGGYEAPQMVHCYENGHVCASILGAEWSPVLNVQSVLITLQSMLASSKKLERPPDNARYIRTAPISPKDTKWVYHDDNC</sequence>
<protein>
    <recommendedName>
        <fullName evidence="2">UBC core domain-containing protein</fullName>
    </recommendedName>
</protein>
<proteinExistence type="predicted"/>
<organism evidence="3 4">
    <name type="scientific">Tilletia indica</name>
    <dbReference type="NCBI Taxonomy" id="43049"/>
    <lineage>
        <taxon>Eukaryota</taxon>
        <taxon>Fungi</taxon>
        <taxon>Dikarya</taxon>
        <taxon>Basidiomycota</taxon>
        <taxon>Ustilaginomycotina</taxon>
        <taxon>Exobasidiomycetes</taxon>
        <taxon>Tilletiales</taxon>
        <taxon>Tilletiaceae</taxon>
        <taxon>Tilletia</taxon>
    </lineage>
</organism>
<dbReference type="EMBL" id="LWDF02000251">
    <property type="protein sequence ID" value="KAE8251344.1"/>
    <property type="molecule type" value="Genomic_DNA"/>
</dbReference>
<keyword evidence="1" id="KW-0833">Ubl conjugation pathway</keyword>
<dbReference type="SMART" id="SM00212">
    <property type="entry name" value="UBCc"/>
    <property type="match status" value="1"/>
</dbReference>
<dbReference type="InterPro" id="IPR050113">
    <property type="entry name" value="Ub_conjugating_enzyme"/>
</dbReference>
<evidence type="ECO:0000256" key="1">
    <source>
        <dbReference type="ARBA" id="ARBA00022786"/>
    </source>
</evidence>
<dbReference type="Gene3D" id="3.10.110.10">
    <property type="entry name" value="Ubiquitin Conjugating Enzyme"/>
    <property type="match status" value="1"/>
</dbReference>
<dbReference type="PROSITE" id="PS50127">
    <property type="entry name" value="UBC_2"/>
    <property type="match status" value="1"/>
</dbReference>
<reference evidence="3" key="2">
    <citation type="journal article" date="2019" name="IMA Fungus">
        <title>Genome sequencing and comparison of five Tilletia species to identify candidate genes for the detection of regulated species infecting wheat.</title>
        <authorList>
            <person name="Nguyen H.D.T."/>
            <person name="Sultana T."/>
            <person name="Kesanakurti P."/>
            <person name="Hambleton S."/>
        </authorList>
    </citation>
    <scope>NUCLEOTIDE SEQUENCE</scope>
    <source>
        <strain evidence="3">DAOMC 236416</strain>
    </source>
</reference>
<name>A0A177TYU7_9BASI</name>
<evidence type="ECO:0000259" key="2">
    <source>
        <dbReference type="PROSITE" id="PS50127"/>
    </source>
</evidence>
<dbReference type="Proteomes" id="UP000077521">
    <property type="component" value="Unassembled WGS sequence"/>
</dbReference>
<accession>A0A177TYU7</accession>
<dbReference type="InterPro" id="IPR000608">
    <property type="entry name" value="UBC"/>
</dbReference>
<dbReference type="AlphaFoldDB" id="A0A177TYU7"/>
<feature type="domain" description="UBC core" evidence="2">
    <location>
        <begin position="2"/>
        <end position="150"/>
    </location>
</feature>
<comment type="caution">
    <text evidence="3">The sequence shown here is derived from an EMBL/GenBank/DDBJ whole genome shotgun (WGS) entry which is preliminary data.</text>
</comment>
<gene>
    <name evidence="3" type="ORF">A4X13_0g4032</name>
</gene>
<dbReference type="OrthoDB" id="406833at2759"/>
<keyword evidence="4" id="KW-1185">Reference proteome</keyword>
<dbReference type="InterPro" id="IPR016135">
    <property type="entry name" value="UBQ-conjugating_enzyme/RWD"/>
</dbReference>
<evidence type="ECO:0000313" key="4">
    <source>
        <dbReference type="Proteomes" id="UP000077521"/>
    </source>
</evidence>
<dbReference type="CDD" id="cd23808">
    <property type="entry name" value="UBCc_UBE2W"/>
    <property type="match status" value="1"/>
</dbReference>
<evidence type="ECO:0000313" key="3">
    <source>
        <dbReference type="EMBL" id="KAE8251344.1"/>
    </source>
</evidence>
<dbReference type="PANTHER" id="PTHR24067">
    <property type="entry name" value="UBIQUITIN-CONJUGATING ENZYME E2"/>
    <property type="match status" value="1"/>
</dbReference>